<dbReference type="PROSITE" id="PS50110">
    <property type="entry name" value="RESPONSE_REGULATORY"/>
    <property type="match status" value="2"/>
</dbReference>
<dbReference type="InterPro" id="IPR036890">
    <property type="entry name" value="HATPase_C_sf"/>
</dbReference>
<keyword evidence="2" id="KW-1133">Transmembrane helix</keyword>
<feature type="domain" description="Response regulatory" evidence="3">
    <location>
        <begin position="458"/>
        <end position="583"/>
    </location>
</feature>
<dbReference type="Proteomes" id="UP001190700">
    <property type="component" value="Unassembled WGS sequence"/>
</dbReference>
<feature type="modified residue" description="4-aspartylphosphate" evidence="1">
    <location>
        <position position="512"/>
    </location>
</feature>
<feature type="transmembrane region" description="Helical" evidence="2">
    <location>
        <begin position="1000"/>
        <end position="1019"/>
    </location>
</feature>
<reference evidence="4 5" key="1">
    <citation type="journal article" date="2015" name="Genome Biol. Evol.">
        <title>Comparative Genomics of a Bacterivorous Green Alga Reveals Evolutionary Causalities and Consequences of Phago-Mixotrophic Mode of Nutrition.</title>
        <authorList>
            <person name="Burns J.A."/>
            <person name="Paasch A."/>
            <person name="Narechania A."/>
            <person name="Kim E."/>
        </authorList>
    </citation>
    <scope>NUCLEOTIDE SEQUENCE [LARGE SCALE GENOMIC DNA]</scope>
    <source>
        <strain evidence="4 5">PLY_AMNH</strain>
    </source>
</reference>
<dbReference type="InterPro" id="IPR001789">
    <property type="entry name" value="Sig_transdc_resp-reg_receiver"/>
</dbReference>
<organism evidence="4 5">
    <name type="scientific">Cymbomonas tetramitiformis</name>
    <dbReference type="NCBI Taxonomy" id="36881"/>
    <lineage>
        <taxon>Eukaryota</taxon>
        <taxon>Viridiplantae</taxon>
        <taxon>Chlorophyta</taxon>
        <taxon>Pyramimonadophyceae</taxon>
        <taxon>Pyramimonadales</taxon>
        <taxon>Pyramimonadaceae</taxon>
        <taxon>Cymbomonas</taxon>
    </lineage>
</organism>
<keyword evidence="1" id="KW-0597">Phosphoprotein</keyword>
<feature type="transmembrane region" description="Helical" evidence="2">
    <location>
        <begin position="1040"/>
        <end position="1059"/>
    </location>
</feature>
<evidence type="ECO:0000313" key="5">
    <source>
        <dbReference type="Proteomes" id="UP001190700"/>
    </source>
</evidence>
<sequence length="1583" mass="176920">MERPHLFTLYESLDVADKEAILHDGQNLKVLEELHHHIPGVVLHVGLRVDSLKLQTIYCSAQALEVLGVPCTDITVDFWALRSSFAREYHQSFDDQFGTFLQGESLLEWKGRLKSSSLQSKPWVFIIFKRVECKFNSFPSSLREGDFTEQFVGYACNCSEEHEAHQLSVEKEMRLSDMSFFHMARSSLDEILDHNSQLQEKLSSQELSSHSDDLKQLFDDLSRACQNGERSCHMRPMLNSVFDGTYVPRLVDMSCEQILRLFAEENGILAVVEATADPALAEMPVWLDLHVMRMVLNNLVSNALKYGSTSVAPHIYMAMPEQHAVELCLWNAPGPNHAEFLANSSEILRTKRATCQEWMSDGIGMETIQLCLTCAGWSLRHHVNSEGTTFQVHMPLKYQDPSGKFTPQKSLRNVSGGSVEATFPDTVVAFSPLKAALFEQAEPPLGSAQTQFPWETVQVAVLDDAALMRHAYTQQLTSLGIKSFWVMGATRAEIDGFASLVLEHDVDLVIIDHNLNEVLSEEERNSLTGSTVRRDLKAARFKGIILTRTENSDSRKLLDEGFDDVLPKTTSLAQQIVQAWPVYYRVLQTRRAPSTPVTFWQDCILSSYHIVKRNTALIAAAWLYFLSVGSIPAQQMALHLLLAALLAVTRFLKAPSTYFSSWEIVVITSILAFLGAADSGRQAEKRRRENFILYNRMAAGSSQEVEDASALDWSLNGWELFFAKSQLEHSFWEYSAKQTHAMAIKNWTAVMLVNVLLISLTVVLCSTLGLLVVCDTLESVWTPLMIVALSSAVQATCSQWQPWYHRHVCASAALTVHMWRKVMMYSSELDTMDSKTLALNLWTGNFLLSLLVQFIGAASHRSEEQDARMEFCCSTPASRERFLSPASGEMFLTQIAALGAMPKLSEMDCSLNGWELRFSKSLWENNFWEDGARETLAATLKNRTPVLCLFGLLISLSGPSGAALSWLCKAGLNLLGWGVLCMAHLCYYDSEGVVVSTVGMPSYLSMVLAVCGGLTVLAYNTEHSRRMAFMEKQRELGRKNMIFVAYLGFLHHAIPGSLVCFEVHDLDGELMPRITYASNHEFAKVFSVCPDNTVESVDQLDFTSQLDEPSCADFYESLTNAATQKGPMRWTGQTRSEHQNRWINLTAICMSEESISDGRTIKLYSGIVTDYTKRKEVEQLHRQRTLRLSDNHLFHAVKNNFAAAEFIGGRIEKACAAASLDPSMAWHAEGMCSAARAGQANCHSRMTLNYILEGSYRGSVSVVEMQTFVKDVATRFGFDEHHIIAHESASRVHALIDQRLCNAMLGSLFTETINQFSQQGESAFLQISVASETDVVLVIHPVPAGIRLPDGCTPSYLPSDASTPGQPSSGLSHKSFDSILDVCHRILEHMNFKLECTSNNGHPCYSVMMPSVVCPAPKPSISSACERNRGVNAPSQQQPVQSMSWVRVAVLDDCALARRMLQCTLRSLKVQSILVLGATREEIHAFSKMAVEQKIHLVILDQHLDQVLGKKESQTVRGTYIVQQLRQLGYTGMAMLRTADDHDEIAVRGFLELGFDAVIGKTASKTVIEREWHNWYPLHGAKY</sequence>
<feature type="domain" description="Response regulatory" evidence="3">
    <location>
        <begin position="1447"/>
        <end position="1576"/>
    </location>
</feature>
<feature type="transmembrane region" description="Helical" evidence="2">
    <location>
        <begin position="839"/>
        <end position="859"/>
    </location>
</feature>
<evidence type="ECO:0000256" key="1">
    <source>
        <dbReference type="PROSITE-ProRule" id="PRU00169"/>
    </source>
</evidence>
<dbReference type="InterPro" id="IPR011006">
    <property type="entry name" value="CheY-like_superfamily"/>
</dbReference>
<feature type="transmembrane region" description="Helical" evidence="2">
    <location>
        <begin position="658"/>
        <end position="677"/>
    </location>
</feature>
<keyword evidence="2" id="KW-0472">Membrane</keyword>
<comment type="caution">
    <text evidence="4">The sequence shown here is derived from an EMBL/GenBank/DDBJ whole genome shotgun (WGS) entry which is preliminary data.</text>
</comment>
<protein>
    <recommendedName>
        <fullName evidence="3">Response regulatory domain-containing protein</fullName>
    </recommendedName>
</protein>
<gene>
    <name evidence="4" type="ORF">CYMTET_22183</name>
</gene>
<dbReference type="EMBL" id="LGRX02011015">
    <property type="protein sequence ID" value="KAK3269373.1"/>
    <property type="molecule type" value="Genomic_DNA"/>
</dbReference>
<dbReference type="SUPFAM" id="SSF52172">
    <property type="entry name" value="CheY-like"/>
    <property type="match status" value="2"/>
</dbReference>
<feature type="modified residue" description="4-aspartylphosphate" evidence="1">
    <location>
        <position position="1501"/>
    </location>
</feature>
<name>A0AAE0L285_9CHLO</name>
<evidence type="ECO:0000259" key="3">
    <source>
        <dbReference type="PROSITE" id="PS50110"/>
    </source>
</evidence>
<dbReference type="SUPFAM" id="SSF55874">
    <property type="entry name" value="ATPase domain of HSP90 chaperone/DNA topoisomerase II/histidine kinase"/>
    <property type="match status" value="1"/>
</dbReference>
<feature type="transmembrane region" description="Helical" evidence="2">
    <location>
        <begin position="747"/>
        <end position="773"/>
    </location>
</feature>
<dbReference type="GO" id="GO:0000160">
    <property type="term" value="P:phosphorelay signal transduction system"/>
    <property type="evidence" value="ECO:0007669"/>
    <property type="project" value="InterPro"/>
</dbReference>
<keyword evidence="5" id="KW-1185">Reference proteome</keyword>
<accession>A0AAE0L285</accession>
<dbReference type="GO" id="GO:0004672">
    <property type="term" value="F:protein kinase activity"/>
    <property type="evidence" value="ECO:0007669"/>
    <property type="project" value="UniProtKB-ARBA"/>
</dbReference>
<feature type="transmembrane region" description="Helical" evidence="2">
    <location>
        <begin position="946"/>
        <end position="967"/>
    </location>
</feature>
<keyword evidence="2" id="KW-0812">Transmembrane</keyword>
<evidence type="ECO:0000313" key="4">
    <source>
        <dbReference type="EMBL" id="KAK3269373.1"/>
    </source>
</evidence>
<proteinExistence type="predicted"/>
<dbReference type="Gene3D" id="3.40.50.2300">
    <property type="match status" value="2"/>
</dbReference>
<evidence type="ECO:0000256" key="2">
    <source>
        <dbReference type="SAM" id="Phobius"/>
    </source>
</evidence>